<evidence type="ECO:0000259" key="10">
    <source>
        <dbReference type="Pfam" id="PF11940"/>
    </source>
</evidence>
<evidence type="ECO:0000256" key="4">
    <source>
        <dbReference type="ARBA" id="ARBA00022670"/>
    </source>
</evidence>
<dbReference type="FunFam" id="3.30.2010.30:FF:000002">
    <property type="entry name" value="Putative aminopeptidase N"/>
    <property type="match status" value="1"/>
</dbReference>
<accession>A0A1W1DBU4</accession>
<dbReference type="InterPro" id="IPR038438">
    <property type="entry name" value="PepN_Ig-like_sf"/>
</dbReference>
<dbReference type="FunFam" id="1.10.390.10:FF:000002">
    <property type="entry name" value="Aminopeptidase N"/>
    <property type="match status" value="1"/>
</dbReference>
<comment type="cofactor">
    <cofactor evidence="1">
        <name>Zn(2+)</name>
        <dbReference type="ChEBI" id="CHEBI:29105"/>
    </cofactor>
</comment>
<dbReference type="InterPro" id="IPR042097">
    <property type="entry name" value="Aminopeptidase_N-like_N_sf"/>
</dbReference>
<dbReference type="InterPro" id="IPR001930">
    <property type="entry name" value="Peptidase_M1"/>
</dbReference>
<keyword evidence="7" id="KW-0862">Zinc</keyword>
<evidence type="ECO:0000256" key="2">
    <source>
        <dbReference type="ARBA" id="ARBA00010136"/>
    </source>
</evidence>
<comment type="similarity">
    <text evidence="2">Belongs to the peptidase M1 family.</text>
</comment>
<dbReference type="Gene3D" id="2.60.40.1840">
    <property type="match status" value="1"/>
</dbReference>
<dbReference type="GO" id="GO:0008237">
    <property type="term" value="F:metallopeptidase activity"/>
    <property type="evidence" value="ECO:0007669"/>
    <property type="project" value="UniProtKB-KW"/>
</dbReference>
<proteinExistence type="inferred from homology"/>
<evidence type="ECO:0000256" key="6">
    <source>
        <dbReference type="ARBA" id="ARBA00022801"/>
    </source>
</evidence>
<dbReference type="NCBIfam" id="TIGR02414">
    <property type="entry name" value="pepN_proteo"/>
    <property type="match status" value="1"/>
</dbReference>
<dbReference type="InterPro" id="IPR014782">
    <property type="entry name" value="Peptidase_M1_dom"/>
</dbReference>
<evidence type="ECO:0000259" key="12">
    <source>
        <dbReference type="Pfam" id="PF17900"/>
    </source>
</evidence>
<feature type="domain" description="Peptidase M1 alanyl aminopeptidase Ig-like fold" evidence="10">
    <location>
        <begin position="413"/>
        <end position="496"/>
    </location>
</feature>
<evidence type="ECO:0000259" key="9">
    <source>
        <dbReference type="Pfam" id="PF01433"/>
    </source>
</evidence>
<dbReference type="CDD" id="cd09600">
    <property type="entry name" value="M1_APN"/>
    <property type="match status" value="1"/>
</dbReference>
<evidence type="ECO:0000313" key="13">
    <source>
        <dbReference type="EMBL" id="SFV78044.1"/>
    </source>
</evidence>
<dbReference type="Pfam" id="PF17432">
    <property type="entry name" value="DUF3458_C"/>
    <property type="match status" value="1"/>
</dbReference>
<dbReference type="GO" id="GO:0016285">
    <property type="term" value="F:alanyl aminopeptidase activity"/>
    <property type="evidence" value="ECO:0007669"/>
    <property type="project" value="UniProtKB-EC"/>
</dbReference>
<sequence>MFEDETIVSSKVNYYQNSASSNQSNVLFLNGVDLELISILIDGIEPAYQLVKDGIELSDLGDEFVLEITTRIHPEKNTSLNGLYQSSGNFCTQCEAHGFRQITYYLDRPDVLSVFTTHIKADSTRYPVLLSNGNLITSKPGEVTWHDPTPKPCYLFALVAGDFDVLEDTYTTLSGNEVALKIYVESHNIDKTEFAMASLKRSFAWDEQRFGLEYDLDIYMIVAVDDFNMGAMENKGLNIFNSACVLANPDTATDKDFINVEAVIGHEYFHNWTGNRVTCQDWFQLSLKESLTVFRDQEFTSDLHSRAIKRIEDVNGLRTFQFAEDAGPMKHPVRPESYIEMNNFYTFTVYEKGAEVIRMIHTLLGEEGFQQGMKLYFERHDGQAVTIDDFVSAMGDANDFDFESFMTWYSQPGTPEVEIKTHYDANSKTYSAIITQLGEHTYYLPIRYGLMDDQGHEIDQGVLVLDEREKTYQFKDLECEPTPSWLRSFSAPIKLISNLSLEQRMFLCEHDTDAFSRWDNAQELWLSLILDPNQVDEVTLFDTFEKVLNNEIDNSLVSEMITLPSERFLHLRVDEIDVLEIRGKREAVIEKIIQRFKSLLLTTYAKLNTQDDYELTPEAVGNRSLKNICLYYLVKGGEFELAYTQFSAANCMSDRLGGFNALLAIDNPYQDMAITEMFERYQNDTQVMDKWFAAQALAPASNVDNIKQLMQHALFSFNTPNRLRSVIGSFAQNFVQFHNQQGYELLTEVIIKLNTSNPQIGARLVSIYNHWKRYTPELRALQKQQLEKILATKNLSNDIFEIVQAALK</sequence>
<dbReference type="Gene3D" id="1.10.390.10">
    <property type="entry name" value="Neutral Protease Domain 2"/>
    <property type="match status" value="1"/>
</dbReference>
<dbReference type="InterPro" id="IPR035414">
    <property type="entry name" value="Peptidase_M1_pepN_Ig-like"/>
</dbReference>
<dbReference type="InterPro" id="IPR027268">
    <property type="entry name" value="Peptidase_M4/M1_CTD_sf"/>
</dbReference>
<protein>
    <submittedName>
        <fullName evidence="13">Membrane alanine aminopeptidase N</fullName>
        <ecNumber evidence="13">3.4.11.2</ecNumber>
    </submittedName>
</protein>
<gene>
    <name evidence="13" type="ORF">MNB_SUP05-10-434</name>
</gene>
<dbReference type="InterPro" id="IPR024601">
    <property type="entry name" value="Peptidase_M1_pepN_C"/>
</dbReference>
<feature type="domain" description="Aminopeptidase N-like N-terminal" evidence="12">
    <location>
        <begin position="66"/>
        <end position="155"/>
    </location>
</feature>
<feature type="domain" description="Peptidase M1 membrane alanine aminopeptidase" evidence="9">
    <location>
        <begin position="194"/>
        <end position="407"/>
    </location>
</feature>
<evidence type="ECO:0000256" key="1">
    <source>
        <dbReference type="ARBA" id="ARBA00001947"/>
    </source>
</evidence>
<dbReference type="PANTHER" id="PTHR46322">
    <property type="entry name" value="PUROMYCIN-SENSITIVE AMINOPEPTIDASE"/>
    <property type="match status" value="1"/>
</dbReference>
<dbReference type="Pfam" id="PF01433">
    <property type="entry name" value="Peptidase_M1"/>
    <property type="match status" value="1"/>
</dbReference>
<keyword evidence="5" id="KW-0479">Metal-binding</keyword>
<dbReference type="EMBL" id="FPHQ01000280">
    <property type="protein sequence ID" value="SFV78044.1"/>
    <property type="molecule type" value="Genomic_DNA"/>
</dbReference>
<evidence type="ECO:0000259" key="11">
    <source>
        <dbReference type="Pfam" id="PF17432"/>
    </source>
</evidence>
<evidence type="ECO:0000256" key="3">
    <source>
        <dbReference type="ARBA" id="ARBA00022438"/>
    </source>
</evidence>
<dbReference type="InterPro" id="IPR012779">
    <property type="entry name" value="Peptidase_M1_pepN"/>
</dbReference>
<dbReference type="InterPro" id="IPR045357">
    <property type="entry name" value="Aminopeptidase_N-like_N"/>
</dbReference>
<reference evidence="13" key="1">
    <citation type="submission" date="2016-10" db="EMBL/GenBank/DDBJ databases">
        <authorList>
            <person name="de Groot N.N."/>
        </authorList>
    </citation>
    <scope>NUCLEOTIDE SEQUENCE</scope>
</reference>
<dbReference type="InterPro" id="IPR037144">
    <property type="entry name" value="Peptidase_M1_pepN_C_sf"/>
</dbReference>
<feature type="domain" description="Peptidase M1 alanyl aminopeptidase C-terminal" evidence="11">
    <location>
        <begin position="502"/>
        <end position="807"/>
    </location>
</feature>
<name>A0A1W1DBU4_9ZZZZ</name>
<dbReference type="Gene3D" id="3.30.2010.30">
    <property type="match status" value="1"/>
</dbReference>
<keyword evidence="8" id="KW-0482">Metalloprotease</keyword>
<evidence type="ECO:0000256" key="8">
    <source>
        <dbReference type="ARBA" id="ARBA00023049"/>
    </source>
</evidence>
<dbReference type="SUPFAM" id="SSF63737">
    <property type="entry name" value="Leukotriene A4 hydrolase N-terminal domain"/>
    <property type="match status" value="1"/>
</dbReference>
<dbReference type="Gene3D" id="1.25.50.10">
    <property type="entry name" value="Peptidase M1, alanyl aminopeptidase, C-terminal domain"/>
    <property type="match status" value="1"/>
</dbReference>
<dbReference type="Pfam" id="PF11940">
    <property type="entry name" value="DUF3458"/>
    <property type="match status" value="1"/>
</dbReference>
<organism evidence="13">
    <name type="scientific">hydrothermal vent metagenome</name>
    <dbReference type="NCBI Taxonomy" id="652676"/>
    <lineage>
        <taxon>unclassified sequences</taxon>
        <taxon>metagenomes</taxon>
        <taxon>ecological metagenomes</taxon>
    </lineage>
</organism>
<dbReference type="GO" id="GO:0006508">
    <property type="term" value="P:proteolysis"/>
    <property type="evidence" value="ECO:0007669"/>
    <property type="project" value="UniProtKB-KW"/>
</dbReference>
<keyword evidence="3 13" id="KW-0031">Aminopeptidase</keyword>
<dbReference type="EC" id="3.4.11.2" evidence="13"/>
<dbReference type="Gene3D" id="2.60.40.1730">
    <property type="entry name" value="tricorn interacting facor f3 domain"/>
    <property type="match status" value="1"/>
</dbReference>
<evidence type="ECO:0000256" key="5">
    <source>
        <dbReference type="ARBA" id="ARBA00022723"/>
    </source>
</evidence>
<keyword evidence="4" id="KW-0645">Protease</keyword>
<dbReference type="PRINTS" id="PR00756">
    <property type="entry name" value="ALADIPTASE"/>
</dbReference>
<dbReference type="GO" id="GO:0008270">
    <property type="term" value="F:zinc ion binding"/>
    <property type="evidence" value="ECO:0007669"/>
    <property type="project" value="InterPro"/>
</dbReference>
<dbReference type="AlphaFoldDB" id="A0A1W1DBU4"/>
<dbReference type="PANTHER" id="PTHR46322:SF1">
    <property type="entry name" value="PUROMYCIN-SENSITIVE AMINOPEPTIDASE"/>
    <property type="match status" value="1"/>
</dbReference>
<keyword evidence="6 13" id="KW-0378">Hydrolase</keyword>
<evidence type="ECO:0000256" key="7">
    <source>
        <dbReference type="ARBA" id="ARBA00022833"/>
    </source>
</evidence>
<dbReference type="Pfam" id="PF17900">
    <property type="entry name" value="Peptidase_M1_N"/>
    <property type="match status" value="1"/>
</dbReference>
<dbReference type="SUPFAM" id="SSF55486">
    <property type="entry name" value="Metalloproteases ('zincins'), catalytic domain"/>
    <property type="match status" value="1"/>
</dbReference>